<feature type="binding site" evidence="7">
    <location>
        <begin position="106"/>
        <end position="112"/>
    </location>
    <ligand>
        <name>ATP</name>
        <dbReference type="ChEBI" id="CHEBI:30616"/>
    </ligand>
</feature>
<dbReference type="InterPro" id="IPR013221">
    <property type="entry name" value="Mur_ligase_cen"/>
</dbReference>
<dbReference type="Proteomes" id="UP000230796">
    <property type="component" value="Unassembled WGS sequence"/>
</dbReference>
<keyword evidence="7" id="KW-0961">Cell wall biogenesis/degradation</keyword>
<dbReference type="PANTHER" id="PTHR43692:SF1">
    <property type="entry name" value="UDP-N-ACETYLMURAMOYLALANINE--D-GLUTAMATE LIGASE"/>
    <property type="match status" value="1"/>
</dbReference>
<dbReference type="EC" id="6.3.2.9" evidence="7"/>
<keyword evidence="6 7" id="KW-0067">ATP-binding</keyword>
<dbReference type="GO" id="GO:0071555">
    <property type="term" value="P:cell wall organization"/>
    <property type="evidence" value="ECO:0007669"/>
    <property type="project" value="UniProtKB-KW"/>
</dbReference>
<dbReference type="GO" id="GO:0005737">
    <property type="term" value="C:cytoplasm"/>
    <property type="evidence" value="ECO:0007669"/>
    <property type="project" value="UniProtKB-SubCell"/>
</dbReference>
<evidence type="ECO:0000256" key="4">
    <source>
        <dbReference type="ARBA" id="ARBA00022598"/>
    </source>
</evidence>
<comment type="function">
    <text evidence="7">Cell wall formation. Catalyzes the addition of glutamate to the nucleotide precursor UDP-N-acetylmuramoyl-L-alanine (UMA).</text>
</comment>
<dbReference type="Gene3D" id="3.90.190.20">
    <property type="entry name" value="Mur ligase, C-terminal domain"/>
    <property type="match status" value="1"/>
</dbReference>
<dbReference type="InterPro" id="IPR036565">
    <property type="entry name" value="Mur-like_cat_sf"/>
</dbReference>
<sequence length="405" mass="44389">MNTFANEIRGKKVLVFGLGRQGGGAGDLLWLKHHGAIVRASDKDLSLVPEGQTREQIDWAEIIIKNPGVPDNHELIIYAKLLGKPILTSIAIFVKYCGIKTLGVTGTRGKTTTVALITTLLEQVFPGNIVTGGNIAGTSCLALLDQCLDKKYAVLELSSFQLHNFHELKISPNYAILTNIYPDHLNRYPDMESYQKDKEAIYLYQKPGDVFIKFPNPATVRDWETSLPGLHNKANIAGMFAIGQALGITETICRKVAKDFPGLPFRQEKICESNGISYINDTTSTTPVAALKALEAATGPTIWITGGDSKKLPFKDLLTEVKTNKFLKKIIILGSKNIPDYVEALKDVASVKILGTVSSMVDAVNLARSVAVEGDTILLSPGFASFDLFQNEFDRGRQFNKYAKN</sequence>
<dbReference type="GO" id="GO:0008360">
    <property type="term" value="P:regulation of cell shape"/>
    <property type="evidence" value="ECO:0007669"/>
    <property type="project" value="UniProtKB-KW"/>
</dbReference>
<comment type="similarity">
    <text evidence="7">Belongs to the MurCDEF family.</text>
</comment>
<evidence type="ECO:0000256" key="1">
    <source>
        <dbReference type="ARBA" id="ARBA00004496"/>
    </source>
</evidence>
<feature type="domain" description="Mur ligase central" evidence="9">
    <location>
        <begin position="104"/>
        <end position="212"/>
    </location>
</feature>
<evidence type="ECO:0000256" key="3">
    <source>
        <dbReference type="ARBA" id="ARBA00022490"/>
    </source>
</evidence>
<organism evidence="10 11">
    <name type="scientific">Candidatus Collierbacteria bacterium CG10_big_fil_rev_8_21_14_0_10_44_9</name>
    <dbReference type="NCBI Taxonomy" id="1974535"/>
    <lineage>
        <taxon>Bacteria</taxon>
        <taxon>Candidatus Collieribacteriota</taxon>
    </lineage>
</organism>
<evidence type="ECO:0000256" key="2">
    <source>
        <dbReference type="ARBA" id="ARBA00004752"/>
    </source>
</evidence>
<dbReference type="InterPro" id="IPR004101">
    <property type="entry name" value="Mur_ligase_C"/>
</dbReference>
<dbReference type="GO" id="GO:0009252">
    <property type="term" value="P:peptidoglycan biosynthetic process"/>
    <property type="evidence" value="ECO:0007669"/>
    <property type="project" value="UniProtKB-UniRule"/>
</dbReference>
<keyword evidence="7" id="KW-0131">Cell cycle</keyword>
<comment type="pathway">
    <text evidence="2 7">Cell wall biogenesis; peptidoglycan biosynthesis.</text>
</comment>
<evidence type="ECO:0000313" key="10">
    <source>
        <dbReference type="EMBL" id="PIR98772.1"/>
    </source>
</evidence>
<dbReference type="Gene3D" id="3.40.1190.10">
    <property type="entry name" value="Mur-like, catalytic domain"/>
    <property type="match status" value="1"/>
</dbReference>
<comment type="caution">
    <text evidence="10">The sequence shown here is derived from an EMBL/GenBank/DDBJ whole genome shotgun (WGS) entry which is preliminary data.</text>
</comment>
<gene>
    <name evidence="7" type="primary">murD</name>
    <name evidence="10" type="ORF">COT87_02985</name>
</gene>
<dbReference type="InterPro" id="IPR005762">
    <property type="entry name" value="MurD"/>
</dbReference>
<keyword evidence="4 7" id="KW-0436">Ligase</keyword>
<dbReference type="SUPFAM" id="SSF51984">
    <property type="entry name" value="MurCD N-terminal domain"/>
    <property type="match status" value="1"/>
</dbReference>
<dbReference type="GO" id="GO:0051301">
    <property type="term" value="P:cell division"/>
    <property type="evidence" value="ECO:0007669"/>
    <property type="project" value="UniProtKB-KW"/>
</dbReference>
<protein>
    <recommendedName>
        <fullName evidence="7">UDP-N-acetylmuramoylalanine--D-glutamate ligase</fullName>
        <ecNumber evidence="7">6.3.2.9</ecNumber>
    </recommendedName>
    <alternativeName>
        <fullName evidence="7">D-glutamic acid-adding enzyme</fullName>
    </alternativeName>
    <alternativeName>
        <fullName evidence="7">UDP-N-acetylmuramoyl-L-alanyl-D-glutamate synthetase</fullName>
    </alternativeName>
</protein>
<dbReference type="Pfam" id="PF08245">
    <property type="entry name" value="Mur_ligase_M"/>
    <property type="match status" value="1"/>
</dbReference>
<evidence type="ECO:0000313" key="11">
    <source>
        <dbReference type="Proteomes" id="UP000230796"/>
    </source>
</evidence>
<proteinExistence type="inferred from homology"/>
<dbReference type="HAMAP" id="MF_00639">
    <property type="entry name" value="MurD"/>
    <property type="match status" value="1"/>
</dbReference>
<keyword evidence="3 7" id="KW-0963">Cytoplasm</keyword>
<evidence type="ECO:0000256" key="7">
    <source>
        <dbReference type="HAMAP-Rule" id="MF_00639"/>
    </source>
</evidence>
<dbReference type="Gene3D" id="3.40.50.720">
    <property type="entry name" value="NAD(P)-binding Rossmann-like Domain"/>
    <property type="match status" value="1"/>
</dbReference>
<keyword evidence="7" id="KW-0132">Cell division</keyword>
<evidence type="ECO:0000259" key="9">
    <source>
        <dbReference type="Pfam" id="PF08245"/>
    </source>
</evidence>
<keyword evidence="5 7" id="KW-0547">Nucleotide-binding</keyword>
<feature type="domain" description="Mur ligase C-terminal" evidence="8">
    <location>
        <begin position="266"/>
        <end position="381"/>
    </location>
</feature>
<reference evidence="11" key="1">
    <citation type="submission" date="2017-09" db="EMBL/GenBank/DDBJ databases">
        <title>Depth-based differentiation of microbial function through sediment-hosted aquifers and enrichment of novel symbionts in the deep terrestrial subsurface.</title>
        <authorList>
            <person name="Probst A.J."/>
            <person name="Ladd B."/>
            <person name="Jarett J.K."/>
            <person name="Geller-Mcgrath D.E."/>
            <person name="Sieber C.M.K."/>
            <person name="Emerson J.B."/>
            <person name="Anantharaman K."/>
            <person name="Thomas B.C."/>
            <person name="Malmstrom R."/>
            <person name="Stieglmeier M."/>
            <person name="Klingl A."/>
            <person name="Woyke T."/>
            <person name="Ryan C.M."/>
            <person name="Banfield J.F."/>
        </authorList>
    </citation>
    <scope>NUCLEOTIDE SEQUENCE [LARGE SCALE GENOMIC DNA]</scope>
</reference>
<dbReference type="SUPFAM" id="SSF53623">
    <property type="entry name" value="MurD-like peptide ligases, catalytic domain"/>
    <property type="match status" value="1"/>
</dbReference>
<keyword evidence="7" id="KW-0133">Cell shape</keyword>
<dbReference type="UniPathway" id="UPA00219"/>
<dbReference type="Pfam" id="PF02875">
    <property type="entry name" value="Mur_ligase_C"/>
    <property type="match status" value="1"/>
</dbReference>
<dbReference type="GO" id="GO:0008764">
    <property type="term" value="F:UDP-N-acetylmuramoylalanine-D-glutamate ligase activity"/>
    <property type="evidence" value="ECO:0007669"/>
    <property type="project" value="UniProtKB-UniRule"/>
</dbReference>
<dbReference type="EMBL" id="PFAF01000064">
    <property type="protein sequence ID" value="PIR98772.1"/>
    <property type="molecule type" value="Genomic_DNA"/>
</dbReference>
<evidence type="ECO:0000256" key="6">
    <source>
        <dbReference type="ARBA" id="ARBA00022840"/>
    </source>
</evidence>
<dbReference type="AlphaFoldDB" id="A0A2H0VI47"/>
<accession>A0A2H0VI47</accession>
<evidence type="ECO:0000256" key="5">
    <source>
        <dbReference type="ARBA" id="ARBA00022741"/>
    </source>
</evidence>
<comment type="catalytic activity">
    <reaction evidence="7">
        <text>UDP-N-acetyl-alpha-D-muramoyl-L-alanine + D-glutamate + ATP = UDP-N-acetyl-alpha-D-muramoyl-L-alanyl-D-glutamate + ADP + phosphate + H(+)</text>
        <dbReference type="Rhea" id="RHEA:16429"/>
        <dbReference type="ChEBI" id="CHEBI:15378"/>
        <dbReference type="ChEBI" id="CHEBI:29986"/>
        <dbReference type="ChEBI" id="CHEBI:30616"/>
        <dbReference type="ChEBI" id="CHEBI:43474"/>
        <dbReference type="ChEBI" id="CHEBI:83898"/>
        <dbReference type="ChEBI" id="CHEBI:83900"/>
        <dbReference type="ChEBI" id="CHEBI:456216"/>
        <dbReference type="EC" id="6.3.2.9"/>
    </reaction>
</comment>
<dbReference type="PANTHER" id="PTHR43692">
    <property type="entry name" value="UDP-N-ACETYLMURAMOYLALANINE--D-GLUTAMATE LIGASE"/>
    <property type="match status" value="1"/>
</dbReference>
<dbReference type="GO" id="GO:0005524">
    <property type="term" value="F:ATP binding"/>
    <property type="evidence" value="ECO:0007669"/>
    <property type="project" value="UniProtKB-UniRule"/>
</dbReference>
<comment type="subcellular location">
    <subcellularLocation>
        <location evidence="1 7">Cytoplasm</location>
    </subcellularLocation>
</comment>
<dbReference type="InterPro" id="IPR036615">
    <property type="entry name" value="Mur_ligase_C_dom_sf"/>
</dbReference>
<keyword evidence="7" id="KW-0573">Peptidoglycan synthesis</keyword>
<evidence type="ECO:0000259" key="8">
    <source>
        <dbReference type="Pfam" id="PF02875"/>
    </source>
</evidence>
<name>A0A2H0VI47_9BACT</name>
<dbReference type="SUPFAM" id="SSF53244">
    <property type="entry name" value="MurD-like peptide ligases, peptide-binding domain"/>
    <property type="match status" value="1"/>
</dbReference>